<evidence type="ECO:0000313" key="2">
    <source>
        <dbReference type="Proteomes" id="UP000830055"/>
    </source>
</evidence>
<dbReference type="EMBL" id="AP025516">
    <property type="protein sequence ID" value="BDD88718.1"/>
    <property type="molecule type" value="Genomic_DNA"/>
</dbReference>
<name>A0ABM7WCN1_9BACT</name>
<reference evidence="1 2" key="1">
    <citation type="submission" date="2022-01" db="EMBL/GenBank/DDBJ databases">
        <title>Desulfofustis limnae sp. nov., a novel mesophilic sulfate-reducing bacterium isolated from marsh soil.</title>
        <authorList>
            <person name="Watanabe M."/>
            <person name="Takahashi A."/>
            <person name="Kojima H."/>
            <person name="Fukui M."/>
        </authorList>
    </citation>
    <scope>NUCLEOTIDE SEQUENCE [LARGE SCALE GENOMIC DNA]</scope>
    <source>
        <strain evidence="1 2">PPLL</strain>
    </source>
</reference>
<evidence type="ECO:0000313" key="1">
    <source>
        <dbReference type="EMBL" id="BDD88718.1"/>
    </source>
</evidence>
<organism evidence="1 2">
    <name type="scientific">Desulfofustis limnaeus</name>
    <dbReference type="NCBI Taxonomy" id="2740163"/>
    <lineage>
        <taxon>Bacteria</taxon>
        <taxon>Pseudomonadati</taxon>
        <taxon>Thermodesulfobacteriota</taxon>
        <taxon>Desulfobulbia</taxon>
        <taxon>Desulfobulbales</taxon>
        <taxon>Desulfocapsaceae</taxon>
        <taxon>Desulfofustis</taxon>
    </lineage>
</organism>
<sequence length="171" mass="19238">MVSKDEQATYYDAGGIETLEVVRAKLTPEQYVGFLLGTSLVYQCRLNWKGQPADDARKSANYAVWLAEELQRAQRSPMRVVELIAAERREQIEKHGFDAAHDDGPDHDRGQLIDAAVYLLTGVGYPSSWSDEHKRKFDRKSGLERLVVAAALIAAEYDRRVRKQAREAAGC</sequence>
<proteinExistence type="predicted"/>
<gene>
    <name evidence="1" type="ORF">DPPLL_30830</name>
</gene>
<keyword evidence="2" id="KW-1185">Reference proteome</keyword>
<dbReference type="Proteomes" id="UP000830055">
    <property type="component" value="Chromosome"/>
</dbReference>
<dbReference type="InterPro" id="IPR021739">
    <property type="entry name" value="SaV-like"/>
</dbReference>
<evidence type="ECO:0008006" key="3">
    <source>
        <dbReference type="Google" id="ProtNLM"/>
    </source>
</evidence>
<accession>A0ABM7WCN1</accession>
<protein>
    <recommendedName>
        <fullName evidence="3">DUF3310 domain-containing protein</fullName>
    </recommendedName>
</protein>
<dbReference type="Pfam" id="PF11753">
    <property type="entry name" value="DUF3310"/>
    <property type="match status" value="1"/>
</dbReference>